<comment type="caution">
    <text evidence="1">The sequence shown here is derived from an EMBL/GenBank/DDBJ whole genome shotgun (WGS) entry which is preliminary data.</text>
</comment>
<dbReference type="InterPro" id="IPR021335">
    <property type="entry name" value="DUF2948"/>
</dbReference>
<protein>
    <recommendedName>
        <fullName evidence="3">DUF2948 family protein</fullName>
    </recommendedName>
</protein>
<keyword evidence="2" id="KW-1185">Reference proteome</keyword>
<dbReference type="AlphaFoldDB" id="A0A7X0EET6"/>
<evidence type="ECO:0000313" key="2">
    <source>
        <dbReference type="Proteomes" id="UP000539175"/>
    </source>
</evidence>
<dbReference type="EMBL" id="JACIIZ010000007">
    <property type="protein sequence ID" value="MBB6252391.1"/>
    <property type="molecule type" value="Genomic_DNA"/>
</dbReference>
<evidence type="ECO:0008006" key="3">
    <source>
        <dbReference type="Google" id="ProtNLM"/>
    </source>
</evidence>
<dbReference type="Proteomes" id="UP000539175">
    <property type="component" value="Unassembled WGS sequence"/>
</dbReference>
<dbReference type="RefSeq" id="WP_184801715.1">
    <property type="nucleotide sequence ID" value="NZ_JACIIZ010000007.1"/>
</dbReference>
<evidence type="ECO:0000313" key="1">
    <source>
        <dbReference type="EMBL" id="MBB6252391.1"/>
    </source>
</evidence>
<proteinExistence type="predicted"/>
<organism evidence="1 2">
    <name type="scientific">Nitrospirillum iridis</name>
    <dbReference type="NCBI Taxonomy" id="765888"/>
    <lineage>
        <taxon>Bacteria</taxon>
        <taxon>Pseudomonadati</taxon>
        <taxon>Pseudomonadota</taxon>
        <taxon>Alphaproteobacteria</taxon>
        <taxon>Rhodospirillales</taxon>
        <taxon>Azospirillaceae</taxon>
        <taxon>Nitrospirillum</taxon>
    </lineage>
</organism>
<reference evidence="1 2" key="1">
    <citation type="submission" date="2020-08" db="EMBL/GenBank/DDBJ databases">
        <title>Genomic Encyclopedia of Type Strains, Phase IV (KMG-IV): sequencing the most valuable type-strain genomes for metagenomic binning, comparative biology and taxonomic classification.</title>
        <authorList>
            <person name="Goeker M."/>
        </authorList>
    </citation>
    <scope>NUCLEOTIDE SEQUENCE [LARGE SCALE GENOMIC DNA]</scope>
    <source>
        <strain evidence="1 2">DSM 22198</strain>
    </source>
</reference>
<sequence length="146" mass="15869">MVLRLAAEDAVDLTVVSGLVQDALLPLSDITWYPRDGVFLMVLNRFCWEKAARVPLAGDEAAGEGDGLERVHSALGVSGVRRVRYRGLDPHDRTRPLSLLALEAVPGGILLRFAAGGAILLDGQDMRLKLEDVSEPWPALVEPTHH</sequence>
<gene>
    <name evidence="1" type="ORF">FHS74_002951</name>
</gene>
<accession>A0A7X0EET6</accession>
<name>A0A7X0EET6_9PROT</name>
<dbReference type="Pfam" id="PF11164">
    <property type="entry name" value="DUF2948"/>
    <property type="match status" value="1"/>
</dbReference>